<proteinExistence type="predicted"/>
<dbReference type="GO" id="GO:0016020">
    <property type="term" value="C:membrane"/>
    <property type="evidence" value="ECO:0007669"/>
    <property type="project" value="UniProtKB-SubCell"/>
</dbReference>
<evidence type="ECO:0000256" key="2">
    <source>
        <dbReference type="ARBA" id="ARBA00022692"/>
    </source>
</evidence>
<accession>A0ABD5V0Z0</accession>
<evidence type="ECO:0000259" key="6">
    <source>
        <dbReference type="Pfam" id="PF01699"/>
    </source>
</evidence>
<organism evidence="7 8">
    <name type="scientific">Halopenitus salinus</name>
    <dbReference type="NCBI Taxonomy" id="1198295"/>
    <lineage>
        <taxon>Archaea</taxon>
        <taxon>Methanobacteriati</taxon>
        <taxon>Methanobacteriota</taxon>
        <taxon>Stenosarchaea group</taxon>
        <taxon>Halobacteria</taxon>
        <taxon>Halobacteriales</taxon>
        <taxon>Haloferacaceae</taxon>
        <taxon>Halopenitus</taxon>
    </lineage>
</organism>
<dbReference type="AlphaFoldDB" id="A0ABD5V0Z0"/>
<keyword evidence="4 5" id="KW-0472">Membrane</keyword>
<dbReference type="InterPro" id="IPR004481">
    <property type="entry name" value="K/Na/Ca-exchanger"/>
</dbReference>
<keyword evidence="3 5" id="KW-1133">Transmembrane helix</keyword>
<dbReference type="PANTHER" id="PTHR10846:SF8">
    <property type="entry name" value="INNER MEMBRANE PROTEIN YRBG"/>
    <property type="match status" value="1"/>
</dbReference>
<feature type="transmembrane region" description="Helical" evidence="5">
    <location>
        <begin position="69"/>
        <end position="91"/>
    </location>
</feature>
<dbReference type="EMBL" id="JBHSXL010000008">
    <property type="protein sequence ID" value="MFC6892811.1"/>
    <property type="molecule type" value="Genomic_DNA"/>
</dbReference>
<evidence type="ECO:0000256" key="3">
    <source>
        <dbReference type="ARBA" id="ARBA00022989"/>
    </source>
</evidence>
<evidence type="ECO:0000256" key="5">
    <source>
        <dbReference type="SAM" id="Phobius"/>
    </source>
</evidence>
<dbReference type="PANTHER" id="PTHR10846">
    <property type="entry name" value="SODIUM/POTASSIUM/CALCIUM EXCHANGER"/>
    <property type="match status" value="1"/>
</dbReference>
<gene>
    <name evidence="7" type="ORF">ACFQE9_09360</name>
</gene>
<evidence type="ECO:0000313" key="7">
    <source>
        <dbReference type="EMBL" id="MFC6892811.1"/>
    </source>
</evidence>
<feature type="transmembrane region" description="Helical" evidence="5">
    <location>
        <begin position="166"/>
        <end position="188"/>
    </location>
</feature>
<protein>
    <submittedName>
        <fullName evidence="7">Sodium:calcium antiporter</fullName>
    </submittedName>
</protein>
<comment type="subcellular location">
    <subcellularLocation>
        <location evidence="1">Membrane</location>
        <topology evidence="1">Multi-pass membrane protein</topology>
    </subcellularLocation>
</comment>
<keyword evidence="8" id="KW-1185">Reference proteome</keyword>
<feature type="domain" description="Sodium/calcium exchanger membrane region" evidence="6">
    <location>
        <begin position="167"/>
        <end position="300"/>
    </location>
</feature>
<evidence type="ECO:0000256" key="1">
    <source>
        <dbReference type="ARBA" id="ARBA00004141"/>
    </source>
</evidence>
<comment type="caution">
    <text evidence="7">The sequence shown here is derived from an EMBL/GenBank/DDBJ whole genome shotgun (WGS) entry which is preliminary data.</text>
</comment>
<name>A0ABD5V0Z0_9EURY</name>
<evidence type="ECO:0000256" key="4">
    <source>
        <dbReference type="ARBA" id="ARBA00023136"/>
    </source>
</evidence>
<reference evidence="7 8" key="1">
    <citation type="journal article" date="2019" name="Int. J. Syst. Evol. Microbiol.">
        <title>The Global Catalogue of Microorganisms (GCM) 10K type strain sequencing project: providing services to taxonomists for standard genome sequencing and annotation.</title>
        <authorList>
            <consortium name="The Broad Institute Genomics Platform"/>
            <consortium name="The Broad Institute Genome Sequencing Center for Infectious Disease"/>
            <person name="Wu L."/>
            <person name="Ma J."/>
        </authorList>
    </citation>
    <scope>NUCLEOTIDE SEQUENCE [LARGE SCALE GENOMIC DNA]</scope>
    <source>
        <strain evidence="7 8">SKJ47</strain>
    </source>
</reference>
<evidence type="ECO:0000313" key="8">
    <source>
        <dbReference type="Proteomes" id="UP001596296"/>
    </source>
</evidence>
<dbReference type="Gene3D" id="1.20.1420.30">
    <property type="entry name" value="NCX, central ion-binding region"/>
    <property type="match status" value="1"/>
</dbReference>
<sequence length="305" mass="31493">MFFPLLQLLVGLVGLVYGGKRVVDDASAFAHEWGVPRLFIGVTFVAIGSSIPEIAASVYAGLYQSPQFVVGHIAGSATAQITVGVGVVALLSPLSLERSKIRLYGGGMVAAMGLMLVSVRSGRTTRLEGMLLVAAYLLFLAASYERLDLHDTVDRRVSDRTTGPRAAVGLLAGLVFVVAGGHLLVVGSREVALVVGVPPLAIGLITGLGTTAPEIVVAAMAVLKHRSGIAIGTLLGSNVTDPLFSFGLGAAVGGFSFGNPEVVMASTAYMLLASVIVVGIFLVRGEIGRRGAVCCISLYVPTFLV</sequence>
<feature type="domain" description="Sodium/calcium exchanger membrane region" evidence="6">
    <location>
        <begin position="5"/>
        <end position="144"/>
    </location>
</feature>
<dbReference type="InterPro" id="IPR044880">
    <property type="entry name" value="NCX_ion-bd_dom_sf"/>
</dbReference>
<keyword evidence="2 5" id="KW-0812">Transmembrane</keyword>
<feature type="transmembrane region" description="Helical" evidence="5">
    <location>
        <begin position="200"/>
        <end position="223"/>
    </location>
</feature>
<dbReference type="Proteomes" id="UP001596296">
    <property type="component" value="Unassembled WGS sequence"/>
</dbReference>
<feature type="transmembrane region" description="Helical" evidence="5">
    <location>
        <begin position="263"/>
        <end position="283"/>
    </location>
</feature>
<dbReference type="InterPro" id="IPR004837">
    <property type="entry name" value="NaCa_Exmemb"/>
</dbReference>
<feature type="transmembrane region" description="Helical" evidence="5">
    <location>
        <begin position="235"/>
        <end position="257"/>
    </location>
</feature>
<dbReference type="Pfam" id="PF01699">
    <property type="entry name" value="Na_Ca_ex"/>
    <property type="match status" value="2"/>
</dbReference>
<dbReference type="RefSeq" id="WP_379743710.1">
    <property type="nucleotide sequence ID" value="NZ_JBHSVN010000001.1"/>
</dbReference>
<feature type="transmembrane region" description="Helical" evidence="5">
    <location>
        <begin position="103"/>
        <end position="121"/>
    </location>
</feature>